<evidence type="ECO:0000313" key="3">
    <source>
        <dbReference type="Proteomes" id="UP001552299"/>
    </source>
</evidence>
<feature type="compositionally biased region" description="Basic and acidic residues" evidence="1">
    <location>
        <begin position="208"/>
        <end position="217"/>
    </location>
</feature>
<name>A0ABD0UKB9_DENTH</name>
<dbReference type="Proteomes" id="UP001552299">
    <property type="component" value="Unassembled WGS sequence"/>
</dbReference>
<accession>A0ABD0UKB9</accession>
<proteinExistence type="predicted"/>
<feature type="compositionally biased region" description="Basic residues" evidence="1">
    <location>
        <begin position="155"/>
        <end position="178"/>
    </location>
</feature>
<organism evidence="2 3">
    <name type="scientific">Dendrobium thyrsiflorum</name>
    <name type="common">Pinecone-like raceme dendrobium</name>
    <name type="synonym">Orchid</name>
    <dbReference type="NCBI Taxonomy" id="117978"/>
    <lineage>
        <taxon>Eukaryota</taxon>
        <taxon>Viridiplantae</taxon>
        <taxon>Streptophyta</taxon>
        <taxon>Embryophyta</taxon>
        <taxon>Tracheophyta</taxon>
        <taxon>Spermatophyta</taxon>
        <taxon>Magnoliopsida</taxon>
        <taxon>Liliopsida</taxon>
        <taxon>Asparagales</taxon>
        <taxon>Orchidaceae</taxon>
        <taxon>Epidendroideae</taxon>
        <taxon>Malaxideae</taxon>
        <taxon>Dendrobiinae</taxon>
        <taxon>Dendrobium</taxon>
    </lineage>
</organism>
<sequence length="268" mass="31434">MVEGMMMSPIKIPWFRRPGPSWSLVYLVRGGSRPNLTEGSLSATMGCYVQGYLVDLGWIGAIWRRTTQFRGPRVITVYPAVPFGGKTADFWNDFCVGFWMFGRHFECLELTPTVDIFVQRGHHRGVIRSWVLLKILAALQRRPRVGAASECVQSRIRRKKKKMKEKKKRRKGKEKKKKWWKTWREEKRKRKMVEKNEREEEEEEEEEEKKNGGRREEEGEILPWLEGGEACPAAWIARGREGAEWEAALLRENGVEMNGGRFWERYEG</sequence>
<dbReference type="EMBL" id="JANQDX010000015">
    <property type="protein sequence ID" value="KAL0910678.1"/>
    <property type="molecule type" value="Genomic_DNA"/>
</dbReference>
<dbReference type="AlphaFoldDB" id="A0ABD0UKB9"/>
<evidence type="ECO:0000313" key="2">
    <source>
        <dbReference type="EMBL" id="KAL0910678.1"/>
    </source>
</evidence>
<protein>
    <submittedName>
        <fullName evidence="2">Uncharacterized protein</fullName>
    </submittedName>
</protein>
<gene>
    <name evidence="2" type="ORF">M5K25_018755</name>
</gene>
<keyword evidence="3" id="KW-1185">Reference proteome</keyword>
<feature type="region of interest" description="Disordered" evidence="1">
    <location>
        <begin position="191"/>
        <end position="223"/>
    </location>
</feature>
<evidence type="ECO:0000256" key="1">
    <source>
        <dbReference type="SAM" id="MobiDB-lite"/>
    </source>
</evidence>
<feature type="region of interest" description="Disordered" evidence="1">
    <location>
        <begin position="150"/>
        <end position="178"/>
    </location>
</feature>
<reference evidence="2 3" key="1">
    <citation type="journal article" date="2024" name="Plant Biotechnol. J.">
        <title>Dendrobium thyrsiflorum genome and its molecular insights into genes involved in important horticultural traits.</title>
        <authorList>
            <person name="Chen B."/>
            <person name="Wang J.Y."/>
            <person name="Zheng P.J."/>
            <person name="Li K.L."/>
            <person name="Liang Y.M."/>
            <person name="Chen X.F."/>
            <person name="Zhang C."/>
            <person name="Zhao X."/>
            <person name="He X."/>
            <person name="Zhang G.Q."/>
            <person name="Liu Z.J."/>
            <person name="Xu Q."/>
        </authorList>
    </citation>
    <scope>NUCLEOTIDE SEQUENCE [LARGE SCALE GENOMIC DNA]</scope>
    <source>
        <strain evidence="2">GZMU011</strain>
    </source>
</reference>
<comment type="caution">
    <text evidence="2">The sequence shown here is derived from an EMBL/GenBank/DDBJ whole genome shotgun (WGS) entry which is preliminary data.</text>
</comment>